<protein>
    <submittedName>
        <fullName evidence="3">Putative major pilin subunit</fullName>
    </submittedName>
</protein>
<dbReference type="PANTHER" id="PTHR30093:SF2">
    <property type="entry name" value="TYPE II SECRETION SYSTEM PROTEIN H"/>
    <property type="match status" value="1"/>
</dbReference>
<dbReference type="InterPro" id="IPR011453">
    <property type="entry name" value="DUF1559"/>
</dbReference>
<organism evidence="3 4">
    <name type="scientific">Gimesia aquarii</name>
    <dbReference type="NCBI Taxonomy" id="2527964"/>
    <lineage>
        <taxon>Bacteria</taxon>
        <taxon>Pseudomonadati</taxon>
        <taxon>Planctomycetota</taxon>
        <taxon>Planctomycetia</taxon>
        <taxon>Planctomycetales</taxon>
        <taxon>Planctomycetaceae</taxon>
        <taxon>Gimesia</taxon>
    </lineage>
</organism>
<accession>A0A517X1K6</accession>
<proteinExistence type="predicted"/>
<sequence length="301" mass="32631">MPRTTLKHNSKGFTLIELLVVIAIIAILIALLLPAVQQAREAARRSSCKNNMKQISLALHNYHDTHNVIPFGSDGSSRRTTWFHMLLPYVEAANVYNLANFEINVSICCSPAFQEFREEIIPSYRCPSDIGVVAAGVSAQGARGNYAGSFGSTDFQEGTQIRTMGRGNGLFFMQSRISFRDITDGTSNTLAFSEVRVHPEPATGGFDVRGLYHNDDGGGPFFSTLTGPNSSVGDRGWCISGESGMPCVTTGDRYIGSRSLHTGGVHVGLADGSARFVSENIDLSLWQALSTRRGNEVIGEF</sequence>
<dbReference type="Proteomes" id="UP000318384">
    <property type="component" value="Chromosome"/>
</dbReference>
<evidence type="ECO:0000259" key="2">
    <source>
        <dbReference type="Pfam" id="PF07596"/>
    </source>
</evidence>
<dbReference type="InterPro" id="IPR045584">
    <property type="entry name" value="Pilin-like"/>
</dbReference>
<dbReference type="Pfam" id="PF07596">
    <property type="entry name" value="SBP_bac_10"/>
    <property type="match status" value="1"/>
</dbReference>
<evidence type="ECO:0000256" key="1">
    <source>
        <dbReference type="SAM" id="Phobius"/>
    </source>
</evidence>
<keyword evidence="1" id="KW-1133">Transmembrane helix</keyword>
<dbReference type="NCBIfam" id="TIGR02532">
    <property type="entry name" value="IV_pilin_GFxxxE"/>
    <property type="match status" value="1"/>
</dbReference>
<dbReference type="NCBIfam" id="TIGR04294">
    <property type="entry name" value="pre_pil_HX9DG"/>
    <property type="match status" value="1"/>
</dbReference>
<keyword evidence="1" id="KW-0472">Membrane</keyword>
<dbReference type="EMBL" id="CP037422">
    <property type="protein sequence ID" value="QDU11379.1"/>
    <property type="molecule type" value="Genomic_DNA"/>
</dbReference>
<keyword evidence="4" id="KW-1185">Reference proteome</keyword>
<dbReference type="OrthoDB" id="270727at2"/>
<dbReference type="SUPFAM" id="SSF54523">
    <property type="entry name" value="Pili subunits"/>
    <property type="match status" value="1"/>
</dbReference>
<dbReference type="Pfam" id="PF07963">
    <property type="entry name" value="N_methyl"/>
    <property type="match status" value="1"/>
</dbReference>
<dbReference type="InterPro" id="IPR027558">
    <property type="entry name" value="Pre_pil_HX9DG_C"/>
</dbReference>
<dbReference type="RefSeq" id="WP_145179178.1">
    <property type="nucleotide sequence ID" value="NZ_CP037422.1"/>
</dbReference>
<gene>
    <name evidence="3" type="ORF">V202x_48000</name>
</gene>
<reference evidence="3 4" key="1">
    <citation type="submission" date="2019-03" db="EMBL/GenBank/DDBJ databases">
        <title>Deep-cultivation of Planctomycetes and their phenomic and genomic characterization uncovers novel biology.</title>
        <authorList>
            <person name="Wiegand S."/>
            <person name="Jogler M."/>
            <person name="Boedeker C."/>
            <person name="Pinto D."/>
            <person name="Vollmers J."/>
            <person name="Rivas-Marin E."/>
            <person name="Kohn T."/>
            <person name="Peeters S.H."/>
            <person name="Heuer A."/>
            <person name="Rast P."/>
            <person name="Oberbeckmann S."/>
            <person name="Bunk B."/>
            <person name="Jeske O."/>
            <person name="Meyerdierks A."/>
            <person name="Storesund J.E."/>
            <person name="Kallscheuer N."/>
            <person name="Luecker S."/>
            <person name="Lage O.M."/>
            <person name="Pohl T."/>
            <person name="Merkel B.J."/>
            <person name="Hornburger P."/>
            <person name="Mueller R.-W."/>
            <person name="Bruemmer F."/>
            <person name="Labrenz M."/>
            <person name="Spormann A.M."/>
            <person name="Op den Camp H."/>
            <person name="Overmann J."/>
            <person name="Amann R."/>
            <person name="Jetten M.S.M."/>
            <person name="Mascher T."/>
            <person name="Medema M.H."/>
            <person name="Devos D.P."/>
            <person name="Kaster A.-K."/>
            <person name="Ovreas L."/>
            <person name="Rohde M."/>
            <person name="Galperin M.Y."/>
            <person name="Jogler C."/>
        </authorList>
    </citation>
    <scope>NUCLEOTIDE SEQUENCE [LARGE SCALE GENOMIC DNA]</scope>
    <source>
        <strain evidence="3 4">V202</strain>
    </source>
</reference>
<evidence type="ECO:0000313" key="3">
    <source>
        <dbReference type="EMBL" id="QDU11379.1"/>
    </source>
</evidence>
<feature type="domain" description="DUF1559" evidence="2">
    <location>
        <begin position="37"/>
        <end position="283"/>
    </location>
</feature>
<dbReference type="Gene3D" id="3.30.700.10">
    <property type="entry name" value="Glycoprotein, Type 4 Pilin"/>
    <property type="match status" value="1"/>
</dbReference>
<dbReference type="PANTHER" id="PTHR30093">
    <property type="entry name" value="GENERAL SECRETION PATHWAY PROTEIN G"/>
    <property type="match status" value="1"/>
</dbReference>
<name>A0A517X1K6_9PLAN</name>
<dbReference type="InterPro" id="IPR012902">
    <property type="entry name" value="N_methyl_site"/>
</dbReference>
<dbReference type="AlphaFoldDB" id="A0A517X1K6"/>
<evidence type="ECO:0000313" key="4">
    <source>
        <dbReference type="Proteomes" id="UP000318384"/>
    </source>
</evidence>
<keyword evidence="1" id="KW-0812">Transmembrane</keyword>
<dbReference type="PROSITE" id="PS00409">
    <property type="entry name" value="PROKAR_NTER_METHYL"/>
    <property type="match status" value="1"/>
</dbReference>
<feature type="transmembrane region" description="Helical" evidence="1">
    <location>
        <begin position="12"/>
        <end position="36"/>
    </location>
</feature>